<dbReference type="Gene3D" id="3.40.50.300">
    <property type="entry name" value="P-loop containing nucleotide triphosphate hydrolases"/>
    <property type="match status" value="1"/>
</dbReference>
<dbReference type="InterPro" id="IPR027417">
    <property type="entry name" value="P-loop_NTPase"/>
</dbReference>
<evidence type="ECO:0000313" key="3">
    <source>
        <dbReference type="Proteomes" id="UP000277579"/>
    </source>
</evidence>
<dbReference type="SUPFAM" id="SSF52540">
    <property type="entry name" value="P-loop containing nucleoside triphosphate hydrolases"/>
    <property type="match status" value="1"/>
</dbReference>
<name>A0A495MBZ2_9FLAO</name>
<dbReference type="Pfam" id="PF13304">
    <property type="entry name" value="AAA_21"/>
    <property type="match status" value="1"/>
</dbReference>
<evidence type="ECO:0000259" key="1">
    <source>
        <dbReference type="Pfam" id="PF13304"/>
    </source>
</evidence>
<gene>
    <name evidence="2" type="ORF">CLV94_2404</name>
</gene>
<accession>A0A495MBZ2</accession>
<dbReference type="Proteomes" id="UP000277579">
    <property type="component" value="Unassembled WGS sequence"/>
</dbReference>
<dbReference type="EMBL" id="RBLC01000003">
    <property type="protein sequence ID" value="RKS21769.1"/>
    <property type="molecule type" value="Genomic_DNA"/>
</dbReference>
<dbReference type="GO" id="GO:0016887">
    <property type="term" value="F:ATP hydrolysis activity"/>
    <property type="evidence" value="ECO:0007669"/>
    <property type="project" value="InterPro"/>
</dbReference>
<reference evidence="2 3" key="1">
    <citation type="submission" date="2018-10" db="EMBL/GenBank/DDBJ databases">
        <title>Genomic Encyclopedia of Archaeal and Bacterial Type Strains, Phase II (KMG-II): from individual species to whole genera.</title>
        <authorList>
            <person name="Goeker M."/>
        </authorList>
    </citation>
    <scope>NUCLEOTIDE SEQUENCE [LARGE SCALE GENOMIC DNA]</scope>
    <source>
        <strain evidence="2 3">DSM 29537</strain>
    </source>
</reference>
<evidence type="ECO:0000313" key="2">
    <source>
        <dbReference type="EMBL" id="RKS21769.1"/>
    </source>
</evidence>
<sequence>MEFEILDKPGNYPPQSKNKVYLTWDNWNDYSYYTTFGIFFVDENSEKHRLGGVMLGFKGQKQLDRVFQVGYSFDYIGDTHFSLGTSEEYYERLNMLPSKIREEILINLNDLARNIELLEGIKHERVFRSSFLRSLSESTITGQYRRMALGGAKLTPYRFLFNQPSANNSSFLKLTFDVEPDSLPPTNIHVLIGRNGVGKTYLINNMIDSLLSDKKEIAKGTFKFEEDIEYSVHDTTFVNLVHVSFSAFDEINLRTKTKVTTKNLRYSYIGLWHYNDGKITIKSPKTLPKEFYDSLCFCKSRGLKNRWIKAVTSLQSDPNFREAGIIELIELDKSRTSTIKIKHTFRALSSGHKIILLTITKLIEELHEKSLIIMDEPEAHLHPPLLSAFIRTMSDLLIDTNGVAIIATHSPVILQEVPKSCAWKIRRSGSLSIAERLPNESFGENIGILTNDIFGLEVMESGFYNLLSSVAEQKKYNYDSVLREFEFQLGMEARSILMSIIANKNNKDA</sequence>
<proteinExistence type="predicted"/>
<dbReference type="GO" id="GO:0005524">
    <property type="term" value="F:ATP binding"/>
    <property type="evidence" value="ECO:0007669"/>
    <property type="project" value="InterPro"/>
</dbReference>
<keyword evidence="3" id="KW-1185">Reference proteome</keyword>
<comment type="caution">
    <text evidence="2">The sequence shown here is derived from an EMBL/GenBank/DDBJ whole genome shotgun (WGS) entry which is preliminary data.</text>
</comment>
<dbReference type="PANTHER" id="PTHR43581:SF2">
    <property type="entry name" value="EXCINUCLEASE ATPASE SUBUNIT"/>
    <property type="match status" value="1"/>
</dbReference>
<dbReference type="RefSeq" id="WP_121376713.1">
    <property type="nucleotide sequence ID" value="NZ_RBLC01000003.1"/>
</dbReference>
<dbReference type="AlphaFoldDB" id="A0A495MBZ2"/>
<dbReference type="PANTHER" id="PTHR43581">
    <property type="entry name" value="ATP/GTP PHOSPHATASE"/>
    <property type="match status" value="1"/>
</dbReference>
<organism evidence="2 3">
    <name type="scientific">Flavobacterium endophyticum</name>
    <dbReference type="NCBI Taxonomy" id="1540163"/>
    <lineage>
        <taxon>Bacteria</taxon>
        <taxon>Pseudomonadati</taxon>
        <taxon>Bacteroidota</taxon>
        <taxon>Flavobacteriia</taxon>
        <taxon>Flavobacteriales</taxon>
        <taxon>Flavobacteriaceae</taxon>
        <taxon>Flavobacterium</taxon>
    </lineage>
</organism>
<protein>
    <submittedName>
        <fullName evidence="2">Putative AbiEii toxin of type IV toxin-antitoxin system</fullName>
    </submittedName>
</protein>
<feature type="domain" description="ATPase AAA-type core" evidence="1">
    <location>
        <begin position="344"/>
        <end position="414"/>
    </location>
</feature>
<dbReference type="OrthoDB" id="9815944at2"/>
<dbReference type="InterPro" id="IPR003959">
    <property type="entry name" value="ATPase_AAA_core"/>
</dbReference>
<dbReference type="InterPro" id="IPR051396">
    <property type="entry name" value="Bact_Antivir_Def_Nuclease"/>
</dbReference>